<dbReference type="InterPro" id="IPR002033">
    <property type="entry name" value="TatC"/>
</dbReference>
<evidence type="ECO:0000256" key="4">
    <source>
        <dbReference type="ARBA" id="ARBA00023136"/>
    </source>
</evidence>
<keyword evidence="7" id="KW-1185">Reference proteome</keyword>
<gene>
    <name evidence="5 6" type="primary">tatC</name>
    <name evidence="6" type="ORF">V8247_03455</name>
</gene>
<dbReference type="HAMAP" id="MF_00902">
    <property type="entry name" value="TatC"/>
    <property type="match status" value="1"/>
</dbReference>
<keyword evidence="3 5" id="KW-1133">Transmembrane helix</keyword>
<feature type="transmembrane region" description="Helical" evidence="5">
    <location>
        <begin position="194"/>
        <end position="210"/>
    </location>
</feature>
<dbReference type="NCBIfam" id="TIGR00945">
    <property type="entry name" value="tatC"/>
    <property type="match status" value="1"/>
</dbReference>
<comment type="subunit">
    <text evidence="5">Forms a complex with TatA.</text>
</comment>
<evidence type="ECO:0000256" key="3">
    <source>
        <dbReference type="ARBA" id="ARBA00022989"/>
    </source>
</evidence>
<feature type="transmembrane region" description="Helical" evidence="5">
    <location>
        <begin position="156"/>
        <end position="182"/>
    </location>
</feature>
<dbReference type="PANTHER" id="PTHR30371">
    <property type="entry name" value="SEC-INDEPENDENT PROTEIN TRANSLOCASE PROTEIN TATC"/>
    <property type="match status" value="1"/>
</dbReference>
<keyword evidence="5" id="KW-0653">Protein transport</keyword>
<evidence type="ECO:0000256" key="1">
    <source>
        <dbReference type="ARBA" id="ARBA00004141"/>
    </source>
</evidence>
<accession>A0ABZ2J547</accession>
<evidence type="ECO:0000313" key="6">
    <source>
        <dbReference type="EMBL" id="WWX26033.1"/>
    </source>
</evidence>
<dbReference type="EMBL" id="CP146612">
    <property type="protein sequence ID" value="WWX26033.1"/>
    <property type="molecule type" value="Genomic_DNA"/>
</dbReference>
<keyword evidence="5" id="KW-0811">Translocation</keyword>
<sequence>MTTAEEHRLPITQHFTEMRQRFIRSLAGIGVGTAIAIFFGFDIIEVLKGPAGDLAGQLVAIEMLEMISLYFRVSLTAGFILAMPWVLYQFFAFLMPAFTQKEKRFIFTFFPFIVIMFLSGVAFAYWVAMPPAVQFLFGFGAETIEVMPRVSNYIDVVLRLLVGIGLAFELPIILTALSAVGIVTSKWLASKRKIWLVMAFVLAAFITPTMDPINQAIVAGPLIVLYELSIWLTKIVKKGKKAKS</sequence>
<comment type="function">
    <text evidence="5">Part of the twin-arginine translocation (Tat) system that transports large folded proteins containing a characteristic twin-arginine motif in their signal peptide across membranes.</text>
</comment>
<feature type="transmembrane region" description="Helical" evidence="5">
    <location>
        <begin position="216"/>
        <end position="236"/>
    </location>
</feature>
<feature type="transmembrane region" description="Helical" evidence="5">
    <location>
        <begin position="69"/>
        <end position="93"/>
    </location>
</feature>
<protein>
    <recommendedName>
        <fullName evidence="5">Sec-independent protein translocase protein TatC</fullName>
    </recommendedName>
</protein>
<evidence type="ECO:0000256" key="5">
    <source>
        <dbReference type="HAMAP-Rule" id="MF_00902"/>
    </source>
</evidence>
<keyword evidence="2 5" id="KW-0812">Transmembrane</keyword>
<feature type="transmembrane region" description="Helical" evidence="5">
    <location>
        <begin position="21"/>
        <end position="41"/>
    </location>
</feature>
<dbReference type="PRINTS" id="PR01840">
    <property type="entry name" value="TATCFAMILY"/>
</dbReference>
<keyword evidence="5" id="KW-1003">Cell membrane</keyword>
<keyword evidence="4 5" id="KW-0472">Membrane</keyword>
<organism evidence="6 7">
    <name type="scientific">Candidatus Dehalogenimonas loeffleri</name>
    <dbReference type="NCBI Taxonomy" id="3127115"/>
    <lineage>
        <taxon>Bacteria</taxon>
        <taxon>Bacillati</taxon>
        <taxon>Chloroflexota</taxon>
        <taxon>Dehalococcoidia</taxon>
        <taxon>Dehalococcoidales</taxon>
        <taxon>Dehalococcoidaceae</taxon>
        <taxon>Dehalogenimonas</taxon>
    </lineage>
</organism>
<dbReference type="RefSeq" id="WP_338738792.1">
    <property type="nucleotide sequence ID" value="NZ_CP146612.1"/>
</dbReference>
<keyword evidence="5" id="KW-0813">Transport</keyword>
<dbReference type="Proteomes" id="UP001375370">
    <property type="component" value="Chromosome"/>
</dbReference>
<proteinExistence type="inferred from homology"/>
<evidence type="ECO:0000313" key="7">
    <source>
        <dbReference type="Proteomes" id="UP001375370"/>
    </source>
</evidence>
<comment type="similarity">
    <text evidence="5">Belongs to the TatC family.</text>
</comment>
<feature type="transmembrane region" description="Helical" evidence="5">
    <location>
        <begin position="105"/>
        <end position="128"/>
    </location>
</feature>
<comment type="subcellular location">
    <subcellularLocation>
        <location evidence="5">Cell membrane</location>
        <topology evidence="5">Multi-pass membrane protein</topology>
    </subcellularLocation>
    <subcellularLocation>
        <location evidence="1">Membrane</location>
        <topology evidence="1">Multi-pass membrane protein</topology>
    </subcellularLocation>
</comment>
<dbReference type="PANTHER" id="PTHR30371:SF0">
    <property type="entry name" value="SEC-INDEPENDENT PROTEIN TRANSLOCASE PROTEIN TATC, CHLOROPLASTIC-RELATED"/>
    <property type="match status" value="1"/>
</dbReference>
<name>A0ABZ2J547_9CHLR</name>
<dbReference type="Pfam" id="PF00902">
    <property type="entry name" value="TatC"/>
    <property type="match status" value="1"/>
</dbReference>
<evidence type="ECO:0000256" key="2">
    <source>
        <dbReference type="ARBA" id="ARBA00022692"/>
    </source>
</evidence>
<reference evidence="6 7" key="1">
    <citation type="submission" date="2024-03" db="EMBL/GenBank/DDBJ databases">
        <title>A Dehalogenimonas Isolated from Estuarine Sediments Dihaloeliminates Chlorinated Alkanes.</title>
        <authorList>
            <person name="Yang Y."/>
            <person name="Wang H."/>
        </authorList>
    </citation>
    <scope>NUCLEOTIDE SEQUENCE [LARGE SCALE GENOMIC DNA]</scope>
    <source>
        <strain evidence="6 7">W</strain>
    </source>
</reference>